<sequence>MRSIKLHTTALALIAMTATGAVAADSYGPFPVTLKGYAGDKTNSVSYSGQIARHALHDSLKKAAALGNGGANAAEVEAVMLSYFNGSDADLDILAPKSKDGFPIKQTTVNAISKGKNISGKFYGGAMPAWPGNGTGKDAVMHMIKMAAKSDKGFDAENGYDWGQVISKFTMGAMMYNQSVDNYLDEKLAADVKPNDKPYKDGAYYTGKEHSWDEGFGYWGAPAHAMSLTPQQAYAIAKGKDLAAADANGDGMVDLKTEYVFGPAYYAAGADKGGTKSTNYMHTIMQAFIDGRQVIADAKGEALTDEARAQLKAHAATIESNWEKVLAEAAFKYAGSVYKDINKMAEAEGEDKAKAYRAYVKHWGELKGFAMALQSGRNNLGATAVELNNLVGFGPVTMDNSYVTGVDAEGNFVRDRRMSWNDYQLNMLKTQELLKGKFGLKSLANDQLAELEALAGKLEAEASAETD</sequence>
<feature type="chain" id="PRO_5006015790" description="DUF4856 domain-containing protein" evidence="1">
    <location>
        <begin position="24"/>
        <end position="467"/>
    </location>
</feature>
<evidence type="ECO:0000256" key="1">
    <source>
        <dbReference type="SAM" id="SignalP"/>
    </source>
</evidence>
<dbReference type="RefSeq" id="WP_058318280.1">
    <property type="nucleotide sequence ID" value="NZ_CYSF01000006.1"/>
</dbReference>
<dbReference type="OrthoDB" id="5498726at2"/>
<dbReference type="STRING" id="340021.TM5383_01409"/>
<proteinExistence type="predicted"/>
<dbReference type="EMBL" id="CYSF01000006">
    <property type="protein sequence ID" value="CUH84203.1"/>
    <property type="molecule type" value="Genomic_DNA"/>
</dbReference>
<organism evidence="2 3">
    <name type="scientific">Thalassovita mediterranea</name>
    <dbReference type="NCBI Taxonomy" id="340021"/>
    <lineage>
        <taxon>Bacteria</taxon>
        <taxon>Pseudomonadati</taxon>
        <taxon>Pseudomonadota</taxon>
        <taxon>Alphaproteobacteria</taxon>
        <taxon>Rhodobacterales</taxon>
        <taxon>Roseobacteraceae</taxon>
        <taxon>Thalassovita</taxon>
    </lineage>
</organism>
<dbReference type="InterPro" id="IPR032331">
    <property type="entry name" value="DUF4856"/>
</dbReference>
<evidence type="ECO:0008006" key="4">
    <source>
        <dbReference type="Google" id="ProtNLM"/>
    </source>
</evidence>
<keyword evidence="1" id="KW-0732">Signal</keyword>
<evidence type="ECO:0000313" key="3">
    <source>
        <dbReference type="Proteomes" id="UP000051681"/>
    </source>
</evidence>
<accession>A0A0N7M1T5</accession>
<reference evidence="2 3" key="1">
    <citation type="submission" date="2015-09" db="EMBL/GenBank/DDBJ databases">
        <authorList>
            <consortium name="Swine Surveillance"/>
        </authorList>
    </citation>
    <scope>NUCLEOTIDE SEQUENCE [LARGE SCALE GENOMIC DNA]</scope>
    <source>
        <strain evidence="2 3">CECT 8383</strain>
    </source>
</reference>
<evidence type="ECO:0000313" key="2">
    <source>
        <dbReference type="EMBL" id="CUH84203.1"/>
    </source>
</evidence>
<dbReference type="Proteomes" id="UP000051681">
    <property type="component" value="Unassembled WGS sequence"/>
</dbReference>
<dbReference type="AlphaFoldDB" id="A0A0N7M1T5"/>
<protein>
    <recommendedName>
        <fullName evidence="4">DUF4856 domain-containing protein</fullName>
    </recommendedName>
</protein>
<dbReference type="Pfam" id="PF16148">
    <property type="entry name" value="DUF4856"/>
    <property type="match status" value="1"/>
</dbReference>
<keyword evidence="3" id="KW-1185">Reference proteome</keyword>
<feature type="signal peptide" evidence="1">
    <location>
        <begin position="1"/>
        <end position="23"/>
    </location>
</feature>
<name>A0A0N7M1T5_9RHOB</name>
<gene>
    <name evidence="2" type="ORF">TM5383_01409</name>
</gene>